<keyword evidence="4" id="KW-1185">Reference proteome</keyword>
<sequence length="128" mass="13460">MRGSGDAAGRATIGGLLRCGDAVAGQVEDEEVDEAHRRSVPTTFRGLQRGPNPDSTSCLQLRGPRIVGWSWVPGGPTVVAAPVFLIVVVVLVVLASWWPGVVVMAVVTLDLGIVVFLGLVVVLVFWSS</sequence>
<accession>A0A1Q9EIL8</accession>
<keyword evidence="2" id="KW-0812">Transmembrane</keyword>
<feature type="transmembrane region" description="Helical" evidence="2">
    <location>
        <begin position="78"/>
        <end position="98"/>
    </location>
</feature>
<protein>
    <submittedName>
        <fullName evidence="3">Uncharacterized protein</fullName>
    </submittedName>
</protein>
<feature type="region of interest" description="Disordered" evidence="1">
    <location>
        <begin position="30"/>
        <end position="55"/>
    </location>
</feature>
<gene>
    <name evidence="3" type="ORF">AK812_SmicGene9425</name>
</gene>
<dbReference type="EMBL" id="LSRX01000144">
    <property type="protein sequence ID" value="OLQ07221.1"/>
    <property type="molecule type" value="Genomic_DNA"/>
</dbReference>
<name>A0A1Q9EIL8_SYMMI</name>
<feature type="transmembrane region" description="Helical" evidence="2">
    <location>
        <begin position="104"/>
        <end position="126"/>
    </location>
</feature>
<evidence type="ECO:0000256" key="1">
    <source>
        <dbReference type="SAM" id="MobiDB-lite"/>
    </source>
</evidence>
<evidence type="ECO:0000313" key="4">
    <source>
        <dbReference type="Proteomes" id="UP000186817"/>
    </source>
</evidence>
<dbReference type="Proteomes" id="UP000186817">
    <property type="component" value="Unassembled WGS sequence"/>
</dbReference>
<evidence type="ECO:0000256" key="2">
    <source>
        <dbReference type="SAM" id="Phobius"/>
    </source>
</evidence>
<proteinExistence type="predicted"/>
<evidence type="ECO:0000313" key="3">
    <source>
        <dbReference type="EMBL" id="OLQ07221.1"/>
    </source>
</evidence>
<comment type="caution">
    <text evidence="3">The sequence shown here is derived from an EMBL/GenBank/DDBJ whole genome shotgun (WGS) entry which is preliminary data.</text>
</comment>
<keyword evidence="2" id="KW-0472">Membrane</keyword>
<keyword evidence="2" id="KW-1133">Transmembrane helix</keyword>
<dbReference type="AlphaFoldDB" id="A0A1Q9EIL8"/>
<reference evidence="3 4" key="1">
    <citation type="submission" date="2016-02" db="EMBL/GenBank/DDBJ databases">
        <title>Genome analysis of coral dinoflagellate symbionts highlights evolutionary adaptations to a symbiotic lifestyle.</title>
        <authorList>
            <person name="Aranda M."/>
            <person name="Li Y."/>
            <person name="Liew Y.J."/>
            <person name="Baumgarten S."/>
            <person name="Simakov O."/>
            <person name="Wilson M."/>
            <person name="Piel J."/>
            <person name="Ashoor H."/>
            <person name="Bougouffa S."/>
            <person name="Bajic V.B."/>
            <person name="Ryu T."/>
            <person name="Ravasi T."/>
            <person name="Bayer T."/>
            <person name="Micklem G."/>
            <person name="Kim H."/>
            <person name="Bhak J."/>
            <person name="Lajeunesse T.C."/>
            <person name="Voolstra C.R."/>
        </authorList>
    </citation>
    <scope>NUCLEOTIDE SEQUENCE [LARGE SCALE GENOMIC DNA]</scope>
    <source>
        <strain evidence="3 4">CCMP2467</strain>
    </source>
</reference>
<organism evidence="3 4">
    <name type="scientific">Symbiodinium microadriaticum</name>
    <name type="common">Dinoflagellate</name>
    <name type="synonym">Zooxanthella microadriatica</name>
    <dbReference type="NCBI Taxonomy" id="2951"/>
    <lineage>
        <taxon>Eukaryota</taxon>
        <taxon>Sar</taxon>
        <taxon>Alveolata</taxon>
        <taxon>Dinophyceae</taxon>
        <taxon>Suessiales</taxon>
        <taxon>Symbiodiniaceae</taxon>
        <taxon>Symbiodinium</taxon>
    </lineage>
</organism>